<dbReference type="SUPFAM" id="SSF51971">
    <property type="entry name" value="Nucleotide-binding domain"/>
    <property type="match status" value="1"/>
</dbReference>
<evidence type="ECO:0000256" key="5">
    <source>
        <dbReference type="ARBA" id="ARBA00023002"/>
    </source>
</evidence>
<keyword evidence="4 6" id="KW-0274">FAD</keyword>
<feature type="binding site" evidence="6">
    <location>
        <begin position="47"/>
        <end position="48"/>
    </location>
    <ligand>
        <name>FAD</name>
        <dbReference type="ChEBI" id="CHEBI:57692"/>
    </ligand>
</feature>
<evidence type="ECO:0000313" key="9">
    <source>
        <dbReference type="EMBL" id="EIW77083.1"/>
    </source>
</evidence>
<proteinExistence type="inferred from homology"/>
<feature type="compositionally biased region" description="Polar residues" evidence="7">
    <location>
        <begin position="400"/>
        <end position="418"/>
    </location>
</feature>
<evidence type="ECO:0000259" key="8">
    <source>
        <dbReference type="Pfam" id="PF01266"/>
    </source>
</evidence>
<protein>
    <submittedName>
        <fullName evidence="9">D-amino-acid oxidase</fullName>
    </submittedName>
</protein>
<dbReference type="SUPFAM" id="SSF54373">
    <property type="entry name" value="FAD-linked reductases, C-terminal domain"/>
    <property type="match status" value="1"/>
</dbReference>
<dbReference type="Gene3D" id="3.30.9.10">
    <property type="entry name" value="D-Amino Acid Oxidase, subunit A, domain 2"/>
    <property type="match status" value="1"/>
</dbReference>
<organism evidence="9 10">
    <name type="scientific">Coniophora puteana (strain RWD-64-598)</name>
    <name type="common">Brown rot fungus</name>
    <dbReference type="NCBI Taxonomy" id="741705"/>
    <lineage>
        <taxon>Eukaryota</taxon>
        <taxon>Fungi</taxon>
        <taxon>Dikarya</taxon>
        <taxon>Basidiomycota</taxon>
        <taxon>Agaricomycotina</taxon>
        <taxon>Agaricomycetes</taxon>
        <taxon>Agaricomycetidae</taxon>
        <taxon>Boletales</taxon>
        <taxon>Coniophorineae</taxon>
        <taxon>Coniophoraceae</taxon>
        <taxon>Coniophora</taxon>
    </lineage>
</organism>
<dbReference type="GeneID" id="19198784"/>
<dbReference type="EMBL" id="JH711584">
    <property type="protein sequence ID" value="EIW77083.1"/>
    <property type="molecule type" value="Genomic_DNA"/>
</dbReference>
<dbReference type="GO" id="GO:0005737">
    <property type="term" value="C:cytoplasm"/>
    <property type="evidence" value="ECO:0007669"/>
    <property type="project" value="TreeGrafter"/>
</dbReference>
<evidence type="ECO:0000256" key="3">
    <source>
        <dbReference type="ARBA" id="ARBA00022630"/>
    </source>
</evidence>
<dbReference type="GO" id="GO:0003884">
    <property type="term" value="F:D-amino-acid oxidase activity"/>
    <property type="evidence" value="ECO:0007669"/>
    <property type="project" value="InterPro"/>
</dbReference>
<evidence type="ECO:0000313" key="10">
    <source>
        <dbReference type="Proteomes" id="UP000053558"/>
    </source>
</evidence>
<keyword evidence="10" id="KW-1185">Reference proteome</keyword>
<evidence type="ECO:0000256" key="2">
    <source>
        <dbReference type="ARBA" id="ARBA00006730"/>
    </source>
</evidence>
<dbReference type="AlphaFoldDB" id="A0A5M3MD96"/>
<dbReference type="KEGG" id="cput:CONPUDRAFT_109547"/>
<gene>
    <name evidence="9" type="ORF">CONPUDRAFT_109547</name>
</gene>
<keyword evidence="5" id="KW-0560">Oxidoreductase</keyword>
<dbReference type="OMA" id="TTWYLEP"/>
<sequence>MERKDIIVIGAGVIGLTTAIKLQETGKYNVSILAETFPTDPKSIHYTSHWAGAHHFSHATEEKQKAINKETFNVFWELSSPGSPTESLFLRHIETEYREDVLKADVAKTLETMPEFKYLSDLPFERVKAAYSLRTLTIHPPAYLPYLQSRFIAAGGRTVRGSINHIAQVIEGGTHAFDVSPYAYAGSSLTNNGSKGPLAVIACPGIGARTLGGIMDEKVYPVRGQTLLLKAPWLDYGRVMVEADGTFTYVIPRPGGTVLIGGTGDVNDWYPIPREETSEDILERAFALVPDLADPALRNGKSGLPPVPSHKHGPPPVSEGEGSIPLSTLKANIVEAGCGLRPAREGGVRLEVEWHAASKDKEATRIPVVYNYGHGGFGYIASWGSASYALKLLEDALAQGPQQNSEGQSKSADYSTVDGSIGGN</sequence>
<comment type="caution">
    <text evidence="9">The sequence shown here is derived from an EMBL/GenBank/DDBJ whole genome shotgun (WGS) entry which is preliminary data.</text>
</comment>
<name>A0A5M3MD96_CONPW</name>
<dbReference type="Pfam" id="PF01266">
    <property type="entry name" value="DAO"/>
    <property type="match status" value="1"/>
</dbReference>
<feature type="region of interest" description="Disordered" evidence="7">
    <location>
        <begin position="299"/>
        <end position="324"/>
    </location>
</feature>
<dbReference type="OrthoDB" id="2015447at2759"/>
<dbReference type="RefSeq" id="XP_007772531.1">
    <property type="nucleotide sequence ID" value="XM_007774341.1"/>
</dbReference>
<dbReference type="PANTHER" id="PTHR11530:SF11">
    <property type="entry name" value="D-ASPARTATE OXIDASE"/>
    <property type="match status" value="1"/>
</dbReference>
<dbReference type="GO" id="GO:0071949">
    <property type="term" value="F:FAD binding"/>
    <property type="evidence" value="ECO:0007669"/>
    <property type="project" value="InterPro"/>
</dbReference>
<feature type="binding site" evidence="6">
    <location>
        <position position="376"/>
    </location>
    <ligand>
        <name>D-dopa</name>
        <dbReference type="ChEBI" id="CHEBI:149689"/>
    </ligand>
</feature>
<dbReference type="GO" id="GO:0019478">
    <property type="term" value="P:D-amino acid catabolic process"/>
    <property type="evidence" value="ECO:0007669"/>
    <property type="project" value="TreeGrafter"/>
</dbReference>
<dbReference type="Proteomes" id="UP000053558">
    <property type="component" value="Unassembled WGS sequence"/>
</dbReference>
<dbReference type="Gene3D" id="3.40.50.720">
    <property type="entry name" value="NAD(P)-binding Rossmann-like Domain"/>
    <property type="match status" value="1"/>
</dbReference>
<feature type="domain" description="FAD dependent oxidoreductase" evidence="8">
    <location>
        <begin position="5"/>
        <end position="388"/>
    </location>
</feature>
<evidence type="ECO:0000256" key="6">
    <source>
        <dbReference type="PIRSR" id="PIRSR000189-1"/>
    </source>
</evidence>
<comment type="similarity">
    <text evidence="2">Belongs to the DAMOX/DASOX family.</text>
</comment>
<reference evidence="10" key="1">
    <citation type="journal article" date="2012" name="Science">
        <title>The Paleozoic origin of enzymatic lignin decomposition reconstructed from 31 fungal genomes.</title>
        <authorList>
            <person name="Floudas D."/>
            <person name="Binder M."/>
            <person name="Riley R."/>
            <person name="Barry K."/>
            <person name="Blanchette R.A."/>
            <person name="Henrissat B."/>
            <person name="Martinez A.T."/>
            <person name="Otillar R."/>
            <person name="Spatafora J.W."/>
            <person name="Yadav J.S."/>
            <person name="Aerts A."/>
            <person name="Benoit I."/>
            <person name="Boyd A."/>
            <person name="Carlson A."/>
            <person name="Copeland A."/>
            <person name="Coutinho P.M."/>
            <person name="de Vries R.P."/>
            <person name="Ferreira P."/>
            <person name="Findley K."/>
            <person name="Foster B."/>
            <person name="Gaskell J."/>
            <person name="Glotzer D."/>
            <person name="Gorecki P."/>
            <person name="Heitman J."/>
            <person name="Hesse C."/>
            <person name="Hori C."/>
            <person name="Igarashi K."/>
            <person name="Jurgens J.A."/>
            <person name="Kallen N."/>
            <person name="Kersten P."/>
            <person name="Kohler A."/>
            <person name="Kuees U."/>
            <person name="Kumar T.K.A."/>
            <person name="Kuo A."/>
            <person name="LaButti K."/>
            <person name="Larrondo L.F."/>
            <person name="Lindquist E."/>
            <person name="Ling A."/>
            <person name="Lombard V."/>
            <person name="Lucas S."/>
            <person name="Lundell T."/>
            <person name="Martin R."/>
            <person name="McLaughlin D.J."/>
            <person name="Morgenstern I."/>
            <person name="Morin E."/>
            <person name="Murat C."/>
            <person name="Nagy L.G."/>
            <person name="Nolan M."/>
            <person name="Ohm R.A."/>
            <person name="Patyshakuliyeva A."/>
            <person name="Rokas A."/>
            <person name="Ruiz-Duenas F.J."/>
            <person name="Sabat G."/>
            <person name="Salamov A."/>
            <person name="Samejima M."/>
            <person name="Schmutz J."/>
            <person name="Slot J.C."/>
            <person name="St John F."/>
            <person name="Stenlid J."/>
            <person name="Sun H."/>
            <person name="Sun S."/>
            <person name="Syed K."/>
            <person name="Tsang A."/>
            <person name="Wiebenga A."/>
            <person name="Young D."/>
            <person name="Pisabarro A."/>
            <person name="Eastwood D.C."/>
            <person name="Martin F."/>
            <person name="Cullen D."/>
            <person name="Grigoriev I.V."/>
            <person name="Hibbett D.S."/>
        </authorList>
    </citation>
    <scope>NUCLEOTIDE SEQUENCE [LARGE SCALE GENOMIC DNA]</scope>
    <source>
        <strain evidence="10">RWD-64-598 SS2</strain>
    </source>
</reference>
<dbReference type="PANTHER" id="PTHR11530">
    <property type="entry name" value="D-AMINO ACID OXIDASE"/>
    <property type="match status" value="1"/>
</dbReference>
<evidence type="ECO:0000256" key="1">
    <source>
        <dbReference type="ARBA" id="ARBA00001974"/>
    </source>
</evidence>
<comment type="cofactor">
    <cofactor evidence="1 6">
        <name>FAD</name>
        <dbReference type="ChEBI" id="CHEBI:57692"/>
    </cofactor>
</comment>
<feature type="region of interest" description="Disordered" evidence="7">
    <location>
        <begin position="399"/>
        <end position="424"/>
    </location>
</feature>
<dbReference type="PIRSF" id="PIRSF000189">
    <property type="entry name" value="D-aa_oxidase"/>
    <property type="match status" value="1"/>
</dbReference>
<feature type="binding site" evidence="6">
    <location>
        <position position="249"/>
    </location>
    <ligand>
        <name>D-dopa</name>
        <dbReference type="ChEBI" id="CHEBI:149689"/>
    </ligand>
</feature>
<dbReference type="InterPro" id="IPR006076">
    <property type="entry name" value="FAD-dep_OxRdtase"/>
</dbReference>
<evidence type="ECO:0000256" key="4">
    <source>
        <dbReference type="ARBA" id="ARBA00022827"/>
    </source>
</evidence>
<dbReference type="InterPro" id="IPR023209">
    <property type="entry name" value="DAO"/>
</dbReference>
<evidence type="ECO:0000256" key="7">
    <source>
        <dbReference type="SAM" id="MobiDB-lite"/>
    </source>
</evidence>
<accession>A0A5M3MD96</accession>
<keyword evidence="3" id="KW-0285">Flavoprotein</keyword>